<dbReference type="AlphaFoldDB" id="A0A915J1U1"/>
<evidence type="ECO:0000313" key="2">
    <source>
        <dbReference type="WBParaSite" id="nRc.2.0.1.t20370-RA"/>
    </source>
</evidence>
<keyword evidence="1" id="KW-1185">Reference proteome</keyword>
<sequence length="78" mass="8753">MDSVSSGLASSMARQQSLAAWTSINSWCQGPYGPQNKWKNGSANWDNNSSMCLFKALSSWYRRIVWQLGVVGVGDHRW</sequence>
<organism evidence="1 2">
    <name type="scientific">Romanomermis culicivorax</name>
    <name type="common">Nematode worm</name>
    <dbReference type="NCBI Taxonomy" id="13658"/>
    <lineage>
        <taxon>Eukaryota</taxon>
        <taxon>Metazoa</taxon>
        <taxon>Ecdysozoa</taxon>
        <taxon>Nematoda</taxon>
        <taxon>Enoplea</taxon>
        <taxon>Dorylaimia</taxon>
        <taxon>Mermithida</taxon>
        <taxon>Mermithoidea</taxon>
        <taxon>Mermithidae</taxon>
        <taxon>Romanomermis</taxon>
    </lineage>
</organism>
<proteinExistence type="predicted"/>
<evidence type="ECO:0000313" key="1">
    <source>
        <dbReference type="Proteomes" id="UP000887565"/>
    </source>
</evidence>
<accession>A0A915J1U1</accession>
<dbReference type="Proteomes" id="UP000887565">
    <property type="component" value="Unplaced"/>
</dbReference>
<reference evidence="2" key="1">
    <citation type="submission" date="2022-11" db="UniProtKB">
        <authorList>
            <consortium name="WormBaseParasite"/>
        </authorList>
    </citation>
    <scope>IDENTIFICATION</scope>
</reference>
<dbReference type="WBParaSite" id="nRc.2.0.1.t20370-RA">
    <property type="protein sequence ID" value="nRc.2.0.1.t20370-RA"/>
    <property type="gene ID" value="nRc.2.0.1.g20370"/>
</dbReference>
<name>A0A915J1U1_ROMCU</name>
<protein>
    <submittedName>
        <fullName evidence="2">Uncharacterized protein</fullName>
    </submittedName>
</protein>